<dbReference type="AlphaFoldDB" id="A0AAE3JAM1"/>
<sequence length="255" mass="28252">MKKCPKCSKEFTDDIVYCTACNTPLEKVEQTTNTDTKNTQSETAYTQSTQTPQQNTQTTDTSPIQQVPQGNNNPNKKYIITIIIAAIIIIILLFTKCSSSDEPTQKDSTVVTTAPVTEQQSATPVPIATPTPEPLPTPTPAPVAKEFIRENYGYVDYKELARNPDPYKGKSLTYSGKVIQVIEGDTETQHRIAVNGDYDNVIYVAYPKNIVTSRILDDDYVTVYGTSLGLYSYQSTMGGKITVPALYLDRIELQQ</sequence>
<dbReference type="EMBL" id="JAJEQM010000020">
    <property type="protein sequence ID" value="MCC2211582.1"/>
    <property type="molecule type" value="Genomic_DNA"/>
</dbReference>
<keyword evidence="4" id="KW-1185">Reference proteome</keyword>
<organism evidence="3 4">
    <name type="scientific">Hominilimicola fabiformis</name>
    <dbReference type="NCBI Taxonomy" id="2885356"/>
    <lineage>
        <taxon>Bacteria</taxon>
        <taxon>Bacillati</taxon>
        <taxon>Bacillota</taxon>
        <taxon>Clostridia</taxon>
        <taxon>Eubacteriales</taxon>
        <taxon>Oscillospiraceae</taxon>
        <taxon>Hominilimicola</taxon>
    </lineage>
</organism>
<keyword evidence="2" id="KW-1133">Transmembrane helix</keyword>
<protein>
    <recommendedName>
        <fullName evidence="5">Zinc ribbon domain-containing protein</fullName>
    </recommendedName>
</protein>
<feature type="compositionally biased region" description="Polar residues" evidence="1">
    <location>
        <begin position="30"/>
        <end position="45"/>
    </location>
</feature>
<keyword evidence="2" id="KW-0812">Transmembrane</keyword>
<evidence type="ECO:0008006" key="5">
    <source>
        <dbReference type="Google" id="ProtNLM"/>
    </source>
</evidence>
<reference evidence="3 4" key="1">
    <citation type="submission" date="2021-10" db="EMBL/GenBank/DDBJ databases">
        <title>Anaerobic single-cell dispensing facilitates the cultivation of human gut bacteria.</title>
        <authorList>
            <person name="Afrizal A."/>
        </authorList>
    </citation>
    <scope>NUCLEOTIDE SEQUENCE [LARGE SCALE GENOMIC DNA]</scope>
    <source>
        <strain evidence="3 4">CLA-AA-H232</strain>
    </source>
</reference>
<feature type="compositionally biased region" description="Low complexity" evidence="1">
    <location>
        <begin position="46"/>
        <end position="61"/>
    </location>
</feature>
<feature type="transmembrane region" description="Helical" evidence="2">
    <location>
        <begin position="78"/>
        <end position="95"/>
    </location>
</feature>
<feature type="compositionally biased region" description="Pro residues" evidence="1">
    <location>
        <begin position="127"/>
        <end position="140"/>
    </location>
</feature>
<gene>
    <name evidence="3" type="ORF">LKE05_12410</name>
</gene>
<name>A0AAE3JAM1_9FIRM</name>
<feature type="region of interest" description="Disordered" evidence="1">
    <location>
        <begin position="117"/>
        <end position="140"/>
    </location>
</feature>
<comment type="caution">
    <text evidence="3">The sequence shown here is derived from an EMBL/GenBank/DDBJ whole genome shotgun (WGS) entry which is preliminary data.</text>
</comment>
<accession>A0AAE3JAM1</accession>
<proteinExistence type="predicted"/>
<dbReference type="Proteomes" id="UP001198242">
    <property type="component" value="Unassembled WGS sequence"/>
</dbReference>
<evidence type="ECO:0000313" key="3">
    <source>
        <dbReference type="EMBL" id="MCC2211582.1"/>
    </source>
</evidence>
<evidence type="ECO:0000256" key="2">
    <source>
        <dbReference type="SAM" id="Phobius"/>
    </source>
</evidence>
<evidence type="ECO:0000313" key="4">
    <source>
        <dbReference type="Proteomes" id="UP001198242"/>
    </source>
</evidence>
<evidence type="ECO:0000256" key="1">
    <source>
        <dbReference type="SAM" id="MobiDB-lite"/>
    </source>
</evidence>
<dbReference type="RefSeq" id="WP_147513808.1">
    <property type="nucleotide sequence ID" value="NZ_JAJEQM010000020.1"/>
</dbReference>
<feature type="compositionally biased region" description="Polar residues" evidence="1">
    <location>
        <begin position="62"/>
        <end position="72"/>
    </location>
</feature>
<feature type="region of interest" description="Disordered" evidence="1">
    <location>
        <begin position="28"/>
        <end position="72"/>
    </location>
</feature>
<keyword evidence="2" id="KW-0472">Membrane</keyword>